<evidence type="ECO:0000259" key="2">
    <source>
        <dbReference type="Pfam" id="PF07715"/>
    </source>
</evidence>
<keyword evidence="4" id="KW-1185">Reference proteome</keyword>
<dbReference type="SUPFAM" id="SSF56935">
    <property type="entry name" value="Porins"/>
    <property type="match status" value="1"/>
</dbReference>
<evidence type="ECO:0000256" key="1">
    <source>
        <dbReference type="SAM" id="SignalP"/>
    </source>
</evidence>
<feature type="domain" description="TonB-dependent receptor plug" evidence="2">
    <location>
        <begin position="69"/>
        <end position="176"/>
    </location>
</feature>
<sequence>MHTLPRGAFARYLMSGTGLALVAILSASGVAQAQTATPAQTATSAKGDEVTDVVVVGVRKSEQSAIQRKKKAATTQDSIVADDVAQFPDKNVGEAISRIAGVALDRAEDGATGGISIRGMGADLVRIEVNGMSTLGAASADGRSANLTDLSSDLIKSVDVVKGQTADMTSGGIGGTVRIEQRNGLDFKKPYVQFNLQYQQMSLIDGWTPRATIVASRKFLDGRLGVLVNYSYDKTVYGGDIARTSNNQQGYIQTADLDGSAEKTYTIPASWDAAAAAVTTKAGCAALSNSTSNGGTNSRANCYNQWNDYVPSLPRYSRWLRYDTRQSLQIRLDYKVNDALTVFLNYNPNKIERRLNDNNFSLTAPVTTLVSTGVVQTTMTNMTFSDNHFLMSADIANAGLTTQNRDFAAETGTTYLQTGFDYKKDGWLITGRFGRSSADYQSESNVISYSVSGISSISWKVDPTNGLWTYTLPSSVDTSNPALYMPSAVAPAGVGTARNPYSSNVRIDYTPYMSETTEDVAQIDVTKNFESLGPLKSIKFGVQARKYQNTAWSGVGAELGNGVTLPTAILQDNFRTCYTAYATTTVPCVYGTTAGTGTSSLRNVYTLTPDQYLSLVTNTLIDLPGKDFMSGYSNRGSLPTTWTSIDVNKAFSMMKDWFGLNNYNMNCLKVCTASDGKVYEQPYYSGQESAQTAYLMGNFEQRLLGMDVTGNLGVRYNKWNVTGTTYVIFRDAVPAATSTAGVYTYTYTLRSTEKRSADRSTEDVLPSFNLAVWPIEDKLAVRYSLAKVAARPSMTQVTGGAVITCNEIAAQYEQLTDANGEDIDSTCSGRLGNPDLQGYKARTTNLSLEWYPNKDTQLSFGVFRINTSVGAPIAVTYYNMEYNGKKYDIPTYADGPGSITEGYEVAARTAFTYLPWKLRYTGGGFNLGTSEVAGSAVDKDPVTGRDLPLLSQSKYYYNVNLWYDDGRLNARIAWQARAEYRTGFSGVRNAAGLTPLTGTSGASVSTTFYPGAPIFRRETGYLDARVAYKVNRTIELFWEGKNLTREVISRDNSDYLLFNESGSIPITYDTADNGSRFYIGFRAKFE</sequence>
<comment type="caution">
    <text evidence="3">The sequence shown here is derived from an EMBL/GenBank/DDBJ whole genome shotgun (WGS) entry which is preliminary data.</text>
</comment>
<dbReference type="Gene3D" id="2.170.130.10">
    <property type="entry name" value="TonB-dependent receptor, plug domain"/>
    <property type="match status" value="1"/>
</dbReference>
<evidence type="ECO:0000313" key="4">
    <source>
        <dbReference type="Proteomes" id="UP001214854"/>
    </source>
</evidence>
<dbReference type="PANTHER" id="PTHR40980">
    <property type="entry name" value="PLUG DOMAIN-CONTAINING PROTEIN"/>
    <property type="match status" value="1"/>
</dbReference>
<dbReference type="InterPro" id="IPR012910">
    <property type="entry name" value="Plug_dom"/>
</dbReference>
<proteinExistence type="predicted"/>
<accession>A0ABT5HVD6</accession>
<feature type="chain" id="PRO_5045053779" evidence="1">
    <location>
        <begin position="34"/>
        <end position="1086"/>
    </location>
</feature>
<protein>
    <submittedName>
        <fullName evidence="3">TonB-dependent receptor</fullName>
    </submittedName>
</protein>
<gene>
    <name evidence="3" type="ORF">PQU92_12060</name>
</gene>
<name>A0ABT5HVD6_9CAUL</name>
<dbReference type="EMBL" id="JAQQKX010000009">
    <property type="protein sequence ID" value="MDC7684014.1"/>
    <property type="molecule type" value="Genomic_DNA"/>
</dbReference>
<dbReference type="NCBIfam" id="TIGR01782">
    <property type="entry name" value="TonB-Xanth-Caul"/>
    <property type="match status" value="1"/>
</dbReference>
<evidence type="ECO:0000313" key="3">
    <source>
        <dbReference type="EMBL" id="MDC7684014.1"/>
    </source>
</evidence>
<dbReference type="PANTHER" id="PTHR40980:SF3">
    <property type="entry name" value="TONB-DEPENDENT RECEPTOR-LIKE BETA-BARREL DOMAIN-CONTAINING PROTEIN"/>
    <property type="match status" value="1"/>
</dbReference>
<feature type="signal peptide" evidence="1">
    <location>
        <begin position="1"/>
        <end position="33"/>
    </location>
</feature>
<dbReference type="InterPro" id="IPR010104">
    <property type="entry name" value="TonB_rcpt_bac"/>
</dbReference>
<dbReference type="Proteomes" id="UP001214854">
    <property type="component" value="Unassembled WGS sequence"/>
</dbReference>
<organism evidence="3 4">
    <name type="scientific">Asticcacaulis aquaticus</name>
    <dbReference type="NCBI Taxonomy" id="2984212"/>
    <lineage>
        <taxon>Bacteria</taxon>
        <taxon>Pseudomonadati</taxon>
        <taxon>Pseudomonadota</taxon>
        <taxon>Alphaproteobacteria</taxon>
        <taxon>Caulobacterales</taxon>
        <taxon>Caulobacteraceae</taxon>
        <taxon>Asticcacaulis</taxon>
    </lineage>
</organism>
<dbReference type="Pfam" id="PF07715">
    <property type="entry name" value="Plug"/>
    <property type="match status" value="1"/>
</dbReference>
<keyword evidence="3" id="KW-0675">Receptor</keyword>
<keyword evidence="1" id="KW-0732">Signal</keyword>
<reference evidence="3 4" key="1">
    <citation type="submission" date="2023-01" db="EMBL/GenBank/DDBJ databases">
        <title>Novel species of the genus Asticcacaulis isolated from rivers.</title>
        <authorList>
            <person name="Lu H."/>
        </authorList>
    </citation>
    <scope>NUCLEOTIDE SEQUENCE [LARGE SCALE GENOMIC DNA]</scope>
    <source>
        <strain evidence="3 4">BYS171W</strain>
    </source>
</reference>
<dbReference type="InterPro" id="IPR037066">
    <property type="entry name" value="Plug_dom_sf"/>
</dbReference>
<dbReference type="RefSeq" id="WP_272748470.1">
    <property type="nucleotide sequence ID" value="NZ_JAQQKX010000009.1"/>
</dbReference>